<proteinExistence type="predicted"/>
<dbReference type="GO" id="GO:0005506">
    <property type="term" value="F:iron ion binding"/>
    <property type="evidence" value="ECO:0007669"/>
    <property type="project" value="InterPro"/>
</dbReference>
<dbReference type="AlphaFoldDB" id="A0A511MZM2"/>
<dbReference type="Proteomes" id="UP000321306">
    <property type="component" value="Unassembled WGS sequence"/>
</dbReference>
<keyword evidence="8" id="KW-1185">Reference proteome</keyword>
<evidence type="ECO:0000256" key="2">
    <source>
        <dbReference type="ARBA" id="ARBA00022692"/>
    </source>
</evidence>
<keyword evidence="4 5" id="KW-0472">Membrane</keyword>
<feature type="domain" description="Fatty acid hydroxylase" evidence="6">
    <location>
        <begin position="101"/>
        <end position="236"/>
    </location>
</feature>
<dbReference type="GO" id="GO:0016020">
    <property type="term" value="C:membrane"/>
    <property type="evidence" value="ECO:0007669"/>
    <property type="project" value="UniProtKB-SubCell"/>
</dbReference>
<dbReference type="RefSeq" id="WP_146883894.1">
    <property type="nucleotide sequence ID" value="NZ_BJXB01000006.1"/>
</dbReference>
<sequence length="253" mass="29138">MILQHFSQALYTMPFVQACLWALVWNILIVLVSVVAGEVIIRLNRNHRVAEVPPPLTVTEVMLACSTVLLNTLITAVGLWMWRHGWIETVPATFLRVLLDFVVFFLGMDLGMYVLHRIAHHPKIYPWAHLTHHKYENPRPLTLFVLNPLEVLGFGLLWLIAVWIYPATIEGMVLYLTFNVVFGLLGHVGVEPFPLAWIKRPVLKEISTSTFHAEHHQDAHHNYGFYTLIWDRLFGTLSPVYEEDFQKAASRKP</sequence>
<evidence type="ECO:0000256" key="3">
    <source>
        <dbReference type="ARBA" id="ARBA00022989"/>
    </source>
</evidence>
<feature type="transmembrane region" description="Helical" evidence="5">
    <location>
        <begin position="94"/>
        <end position="115"/>
    </location>
</feature>
<dbReference type="Pfam" id="PF04116">
    <property type="entry name" value="FA_hydroxylase"/>
    <property type="match status" value="1"/>
</dbReference>
<evidence type="ECO:0000313" key="8">
    <source>
        <dbReference type="Proteomes" id="UP000321306"/>
    </source>
</evidence>
<feature type="transmembrane region" description="Helical" evidence="5">
    <location>
        <begin position="20"/>
        <end position="41"/>
    </location>
</feature>
<evidence type="ECO:0000256" key="5">
    <source>
        <dbReference type="SAM" id="Phobius"/>
    </source>
</evidence>
<dbReference type="EMBL" id="BJXB01000006">
    <property type="protein sequence ID" value="GEM46075.1"/>
    <property type="molecule type" value="Genomic_DNA"/>
</dbReference>
<evidence type="ECO:0000256" key="1">
    <source>
        <dbReference type="ARBA" id="ARBA00004370"/>
    </source>
</evidence>
<dbReference type="PANTHER" id="PTHR11863">
    <property type="entry name" value="STEROL DESATURASE"/>
    <property type="match status" value="1"/>
</dbReference>
<evidence type="ECO:0000256" key="4">
    <source>
        <dbReference type="ARBA" id="ARBA00023136"/>
    </source>
</evidence>
<dbReference type="InterPro" id="IPR050307">
    <property type="entry name" value="Sterol_Desaturase_Related"/>
</dbReference>
<feature type="transmembrane region" description="Helical" evidence="5">
    <location>
        <begin position="172"/>
        <end position="190"/>
    </location>
</feature>
<feature type="transmembrane region" description="Helical" evidence="5">
    <location>
        <begin position="141"/>
        <end position="166"/>
    </location>
</feature>
<comment type="caution">
    <text evidence="7">The sequence shown here is derived from an EMBL/GenBank/DDBJ whole genome shotgun (WGS) entry which is preliminary data.</text>
</comment>
<feature type="transmembrane region" description="Helical" evidence="5">
    <location>
        <begin position="61"/>
        <end position="82"/>
    </location>
</feature>
<keyword evidence="3 5" id="KW-1133">Transmembrane helix</keyword>
<accession>A0A511MZM2</accession>
<reference evidence="7 8" key="1">
    <citation type="submission" date="2019-07" db="EMBL/GenBank/DDBJ databases">
        <title>Whole genome shotgun sequence of Deinococcus cellulosilyticus NBRC 106333.</title>
        <authorList>
            <person name="Hosoyama A."/>
            <person name="Uohara A."/>
            <person name="Ohji S."/>
            <person name="Ichikawa N."/>
        </authorList>
    </citation>
    <scope>NUCLEOTIDE SEQUENCE [LARGE SCALE GENOMIC DNA]</scope>
    <source>
        <strain evidence="7 8">NBRC 106333</strain>
    </source>
</reference>
<protein>
    <recommendedName>
        <fullName evidence="6">Fatty acid hydroxylase domain-containing protein</fullName>
    </recommendedName>
</protein>
<comment type="subcellular location">
    <subcellularLocation>
        <location evidence="1">Membrane</location>
    </subcellularLocation>
</comment>
<evidence type="ECO:0000313" key="7">
    <source>
        <dbReference type="EMBL" id="GEM46075.1"/>
    </source>
</evidence>
<dbReference type="GO" id="GO:0016491">
    <property type="term" value="F:oxidoreductase activity"/>
    <property type="evidence" value="ECO:0007669"/>
    <property type="project" value="InterPro"/>
</dbReference>
<keyword evidence="2 5" id="KW-0812">Transmembrane</keyword>
<gene>
    <name evidence="7" type="ORF">DC3_17100</name>
</gene>
<organism evidence="7 8">
    <name type="scientific">Deinococcus cellulosilyticus (strain DSM 18568 / NBRC 106333 / KACC 11606 / 5516J-15)</name>
    <dbReference type="NCBI Taxonomy" id="1223518"/>
    <lineage>
        <taxon>Bacteria</taxon>
        <taxon>Thermotogati</taxon>
        <taxon>Deinococcota</taxon>
        <taxon>Deinococci</taxon>
        <taxon>Deinococcales</taxon>
        <taxon>Deinococcaceae</taxon>
        <taxon>Deinococcus</taxon>
    </lineage>
</organism>
<evidence type="ECO:0000259" key="6">
    <source>
        <dbReference type="Pfam" id="PF04116"/>
    </source>
</evidence>
<dbReference type="GO" id="GO:0008610">
    <property type="term" value="P:lipid biosynthetic process"/>
    <property type="evidence" value="ECO:0007669"/>
    <property type="project" value="InterPro"/>
</dbReference>
<dbReference type="OrthoDB" id="9770329at2"/>
<dbReference type="InterPro" id="IPR006694">
    <property type="entry name" value="Fatty_acid_hydroxylase"/>
</dbReference>
<name>A0A511MZM2_DEIC1</name>